<dbReference type="EMBL" id="JAFCJH010000055">
    <property type="protein sequence ID" value="MBR0800482.1"/>
    <property type="molecule type" value="Genomic_DNA"/>
</dbReference>
<dbReference type="RefSeq" id="WP_212494869.1">
    <property type="nucleotide sequence ID" value="NZ_JAFCJH010000055.1"/>
</dbReference>
<feature type="transmembrane region" description="Helical" evidence="1">
    <location>
        <begin position="336"/>
        <end position="357"/>
    </location>
</feature>
<dbReference type="InterPro" id="IPR050879">
    <property type="entry name" value="Acyltransferase_3"/>
</dbReference>
<evidence type="ECO:0000259" key="2">
    <source>
        <dbReference type="Pfam" id="PF01757"/>
    </source>
</evidence>
<feature type="transmembrane region" description="Helical" evidence="1">
    <location>
        <begin position="12"/>
        <end position="30"/>
    </location>
</feature>
<keyword evidence="1" id="KW-1133">Transmembrane helix</keyword>
<gene>
    <name evidence="3" type="ORF">JQ615_34450</name>
</gene>
<evidence type="ECO:0000313" key="4">
    <source>
        <dbReference type="Proteomes" id="UP001315278"/>
    </source>
</evidence>
<feature type="domain" description="Acyltransferase 3" evidence="2">
    <location>
        <begin position="8"/>
        <end position="354"/>
    </location>
</feature>
<accession>A0ABS5FUI0</accession>
<feature type="transmembrane region" description="Helical" evidence="1">
    <location>
        <begin position="169"/>
        <end position="190"/>
    </location>
</feature>
<dbReference type="PANTHER" id="PTHR23028">
    <property type="entry name" value="ACETYLTRANSFERASE"/>
    <property type="match status" value="1"/>
</dbReference>
<feature type="transmembrane region" description="Helical" evidence="1">
    <location>
        <begin position="234"/>
        <end position="251"/>
    </location>
</feature>
<protein>
    <submittedName>
        <fullName evidence="3">Acyltransferase</fullName>
    </submittedName>
</protein>
<keyword evidence="1" id="KW-0472">Membrane</keyword>
<dbReference type="PANTHER" id="PTHR23028:SF53">
    <property type="entry name" value="ACYL_TRANSF_3 DOMAIN-CONTAINING PROTEIN"/>
    <property type="match status" value="1"/>
</dbReference>
<dbReference type="Proteomes" id="UP001315278">
    <property type="component" value="Unassembled WGS sequence"/>
</dbReference>
<feature type="transmembrane region" description="Helical" evidence="1">
    <location>
        <begin position="88"/>
        <end position="107"/>
    </location>
</feature>
<keyword evidence="3" id="KW-0808">Transferase</keyword>
<evidence type="ECO:0000256" key="1">
    <source>
        <dbReference type="SAM" id="Phobius"/>
    </source>
</evidence>
<sequence>MNADKRIPELDGLRGCAILLVTVWHSVMLIDPTKGAISDLIWRFSIFGQSGVDLFFVLSGFLIVGILSDHRESGSYFSTFYARRALRILPPYLILILGFYLLTRTFGSSYYLGSQVPVWALLTFIQNWFFVSTQGAEAATITGTWSLAIEEQFYLVIPLLVWCVPRRHLLSILLAIGLASASTRAFYFWANPSDLYGPYVMTPLRLDGLAIGAAIAVAYRSDAVRVRIFAQIKAIRWTCVLLASVAPFYAWSLRSATGHQVLYYVGHLYLASMYGLILILATQPGDGRTKSLLRSRVLGFFGMISYSLYLFHTPAKGVVFYLFRGSVERLQTVSDAMLMIVSTAVAILFCLALHRFVEGPAQLRGKTFHYDSNPQDSNLVAIERR</sequence>
<organism evidence="3 4">
    <name type="scientific">Bradyrhizobium jicamae</name>
    <dbReference type="NCBI Taxonomy" id="280332"/>
    <lineage>
        <taxon>Bacteria</taxon>
        <taxon>Pseudomonadati</taxon>
        <taxon>Pseudomonadota</taxon>
        <taxon>Alphaproteobacteria</taxon>
        <taxon>Hyphomicrobiales</taxon>
        <taxon>Nitrobacteraceae</taxon>
        <taxon>Bradyrhizobium</taxon>
    </lineage>
</organism>
<keyword evidence="4" id="KW-1185">Reference proteome</keyword>
<feature type="transmembrane region" description="Helical" evidence="1">
    <location>
        <begin position="202"/>
        <end position="222"/>
    </location>
</feature>
<evidence type="ECO:0000313" key="3">
    <source>
        <dbReference type="EMBL" id="MBR0800482.1"/>
    </source>
</evidence>
<name>A0ABS5FUI0_9BRAD</name>
<dbReference type="InterPro" id="IPR002656">
    <property type="entry name" value="Acyl_transf_3_dom"/>
</dbReference>
<comment type="caution">
    <text evidence="3">The sequence shown here is derived from an EMBL/GenBank/DDBJ whole genome shotgun (WGS) entry which is preliminary data.</text>
</comment>
<feature type="transmembrane region" description="Helical" evidence="1">
    <location>
        <begin position="293"/>
        <end position="312"/>
    </location>
</feature>
<reference evidence="4" key="1">
    <citation type="journal article" date="2021" name="ISME J.">
        <title>Evolutionary origin and ecological implication of a unique nif island in free-living Bradyrhizobium lineages.</title>
        <authorList>
            <person name="Tao J."/>
        </authorList>
    </citation>
    <scope>NUCLEOTIDE SEQUENCE [LARGE SCALE GENOMIC DNA]</scope>
    <source>
        <strain evidence="4">SZCCT0434</strain>
    </source>
</reference>
<dbReference type="Pfam" id="PF01757">
    <property type="entry name" value="Acyl_transf_3"/>
    <property type="match status" value="1"/>
</dbReference>
<dbReference type="GO" id="GO:0016746">
    <property type="term" value="F:acyltransferase activity"/>
    <property type="evidence" value="ECO:0007669"/>
    <property type="project" value="UniProtKB-KW"/>
</dbReference>
<feature type="transmembrane region" description="Helical" evidence="1">
    <location>
        <begin position="263"/>
        <end position="281"/>
    </location>
</feature>
<keyword evidence="1" id="KW-0812">Transmembrane</keyword>
<proteinExistence type="predicted"/>
<keyword evidence="3" id="KW-0012">Acyltransferase</keyword>
<feature type="transmembrane region" description="Helical" evidence="1">
    <location>
        <begin position="42"/>
        <end position="67"/>
    </location>
</feature>